<evidence type="ECO:0000313" key="4">
    <source>
        <dbReference type="Proteomes" id="UP000501690"/>
    </source>
</evidence>
<dbReference type="EMBL" id="CP039355">
    <property type="protein sequence ID" value="QCE14667.1"/>
    <property type="molecule type" value="Genomic_DNA"/>
</dbReference>
<feature type="compositionally biased region" description="Polar residues" evidence="2">
    <location>
        <begin position="517"/>
        <end position="526"/>
    </location>
</feature>
<feature type="region of interest" description="Disordered" evidence="2">
    <location>
        <begin position="488"/>
        <end position="554"/>
    </location>
</feature>
<dbReference type="PANTHER" id="PTHR48245:SF1">
    <property type="match status" value="1"/>
</dbReference>
<feature type="region of interest" description="Disordered" evidence="2">
    <location>
        <begin position="431"/>
        <end position="473"/>
    </location>
</feature>
<dbReference type="AlphaFoldDB" id="A0A4D6NSC2"/>
<organism evidence="3 4">
    <name type="scientific">Vigna unguiculata</name>
    <name type="common">Cowpea</name>
    <dbReference type="NCBI Taxonomy" id="3917"/>
    <lineage>
        <taxon>Eukaryota</taxon>
        <taxon>Viridiplantae</taxon>
        <taxon>Streptophyta</taxon>
        <taxon>Embryophyta</taxon>
        <taxon>Tracheophyta</taxon>
        <taxon>Spermatophyta</taxon>
        <taxon>Magnoliopsida</taxon>
        <taxon>eudicotyledons</taxon>
        <taxon>Gunneridae</taxon>
        <taxon>Pentapetalae</taxon>
        <taxon>rosids</taxon>
        <taxon>fabids</taxon>
        <taxon>Fabales</taxon>
        <taxon>Fabaceae</taxon>
        <taxon>Papilionoideae</taxon>
        <taxon>50 kb inversion clade</taxon>
        <taxon>NPAAA clade</taxon>
        <taxon>indigoferoid/millettioid clade</taxon>
        <taxon>Phaseoleae</taxon>
        <taxon>Vigna</taxon>
    </lineage>
</organism>
<feature type="region of interest" description="Disordered" evidence="2">
    <location>
        <begin position="257"/>
        <end position="281"/>
    </location>
</feature>
<name>A0A4D6NSC2_VIGUN</name>
<feature type="compositionally biased region" description="Basic and acidic residues" evidence="2">
    <location>
        <begin position="439"/>
        <end position="473"/>
    </location>
</feature>
<dbReference type="Proteomes" id="UP000501690">
    <property type="component" value="Linkage Group LG11"/>
</dbReference>
<protein>
    <submittedName>
        <fullName evidence="3">Uncharacterized protein family Ycf1</fullName>
    </submittedName>
</protein>
<reference evidence="3 4" key="1">
    <citation type="submission" date="2019-04" db="EMBL/GenBank/DDBJ databases">
        <title>An improved genome assembly and genetic linkage map for asparagus bean, Vigna unguiculata ssp. sesquipedialis.</title>
        <authorList>
            <person name="Xia Q."/>
            <person name="Zhang R."/>
            <person name="Dong Y."/>
        </authorList>
    </citation>
    <scope>NUCLEOTIDE SEQUENCE [LARGE SCALE GENOMIC DNA]</scope>
    <source>
        <tissue evidence="3">Leaf</tissue>
    </source>
</reference>
<feature type="region of interest" description="Disordered" evidence="2">
    <location>
        <begin position="386"/>
        <end position="409"/>
    </location>
</feature>
<comment type="subcellular location">
    <subcellularLocation>
        <location evidence="1">Membrane</location>
        <topology evidence="1">Multi-pass membrane protein</topology>
    </subcellularLocation>
</comment>
<evidence type="ECO:0000313" key="3">
    <source>
        <dbReference type="EMBL" id="QCE14667.1"/>
    </source>
</evidence>
<accession>A0A4D6NSC2</accession>
<sequence>MGGGEKRKDRDGVSLAFGIAGPGGRPARRAISSVVERAPDNCVVVPGLWGDSGEIQCRSNFLFTRGIRAIRGDHYGSSLLENSYIPYQYMDSYLSSTGLGLASMEKNGAPNNVSSQTKNYEIAPFILGRVSECLPFSSHRSYFTNTCHGKEEGGTSTLGERSAMIYFTGEVSGSSPGWPSCVEEKNRKKTDLTPSCMLHSARGDIAQLVELRSCNWVVAITGWMSNCPGEDQAGPCEQLDALSPFNPLSEMWQKEKESMDRPHRLHPVGTTRSPQGRLRHPGGELLSIVGLCGRISRGLRRSGLPYGGMSAVRVRLSPTRELSRYKVARGKESKSDSRSSGERNGSSLNRENGVVGELYKCRAARRSNIECCTLDGESPVAESITSLRSDPSSMGHVESRVNQQGPPCKAKYSWVTDSEVVPMSRRLIGNGLVKGNHQSHSERSRSASETMGDKLHRREGNSPDHQLRPLNDRSVIKEMNGAKRSAEAVECQNESVGESSALGGRTRTSSAGRSGSENVVLSNANVGENPMPRKPKGSSARFVHEGKSSNDLQQMGTCTRNRHRCLGERLGEIDMSVKMQTTCTWTKIPYEASLFPRIGFGLFLRSLSGGQRRPSSGGARAINKSYSRDNRMIFPKSSHRREGLAPRCRLFATWGCSMFQGLGCSPIKAVRELGSERRETVQSISGVGVRALRGPFPSTRGPGRTHLWCASYRAHGYSGEQISSGDDGVGPVTKRIRARGYEPWCRGVRIPPRPQPAKKGKDFSLWAQVWNNGAKPEQVKMNYNYDAEKKQIIKILFDAITTDLNEKRKVNRKNTKSIKRNEICKKVPRWSYKLMDELEQLGGKIEADNSQIRSRKGKRVVILTNKDKFFKKYKTYRDRGDTENTEQKTKLALRRYSQQSDFRRDIIKGSICAQRRKTVTWNFFQKRNGLKIIWIGREKYILNARITAFNYPKESFRKNG</sequence>
<dbReference type="PANTHER" id="PTHR48245">
    <property type="match status" value="1"/>
</dbReference>
<evidence type="ECO:0000256" key="1">
    <source>
        <dbReference type="ARBA" id="ARBA00004141"/>
    </source>
</evidence>
<evidence type="ECO:0000256" key="2">
    <source>
        <dbReference type="SAM" id="MobiDB-lite"/>
    </source>
</evidence>
<feature type="compositionally biased region" description="Basic and acidic residues" evidence="2">
    <location>
        <begin position="323"/>
        <end position="341"/>
    </location>
</feature>
<feature type="region of interest" description="Disordered" evidence="2">
    <location>
        <begin position="323"/>
        <end position="350"/>
    </location>
</feature>
<feature type="compositionally biased region" description="Low complexity" evidence="2">
    <location>
        <begin position="503"/>
        <end position="516"/>
    </location>
</feature>
<keyword evidence="4" id="KW-1185">Reference proteome</keyword>
<gene>
    <name evidence="3" type="ORF">DEO72_LG11g1670</name>
</gene>
<dbReference type="Pfam" id="PF05758">
    <property type="entry name" value="Ycf1"/>
    <property type="match status" value="1"/>
</dbReference>
<proteinExistence type="predicted"/>
<dbReference type="GO" id="GO:0016020">
    <property type="term" value="C:membrane"/>
    <property type="evidence" value="ECO:0007669"/>
    <property type="project" value="UniProtKB-SubCell"/>
</dbReference>
<dbReference type="InterPro" id="IPR008896">
    <property type="entry name" value="TIC214"/>
</dbReference>